<dbReference type="Proteomes" id="UP000001312">
    <property type="component" value="Unassembled WGS sequence"/>
</dbReference>
<sequence>MSIVYRMPYFSRKGIPSTYKLKLYSPIADCQEYR</sequence>
<name>A7EDP3_SCLS1</name>
<evidence type="ECO:0000313" key="1">
    <source>
        <dbReference type="EMBL" id="EDO00959.1"/>
    </source>
</evidence>
<proteinExistence type="predicted"/>
<keyword evidence="2" id="KW-1185">Reference proteome</keyword>
<dbReference type="InParanoid" id="A7EDP3"/>
<protein>
    <submittedName>
        <fullName evidence="1">Uncharacterized protein</fullName>
    </submittedName>
</protein>
<evidence type="ECO:0000313" key="2">
    <source>
        <dbReference type="Proteomes" id="UP000001312"/>
    </source>
</evidence>
<dbReference type="KEGG" id="ssl:SS1G_03433"/>
<dbReference type="RefSeq" id="XP_001595344.1">
    <property type="nucleotide sequence ID" value="XM_001595294.1"/>
</dbReference>
<accession>A7EDP3</accession>
<dbReference type="EMBL" id="CH476624">
    <property type="protein sequence ID" value="EDO00959.1"/>
    <property type="molecule type" value="Genomic_DNA"/>
</dbReference>
<dbReference type="HOGENOM" id="CLU_3377366_0_0_1"/>
<gene>
    <name evidence="1" type="ORF">SS1G_03433</name>
</gene>
<dbReference type="GeneID" id="5491436"/>
<organism evidence="1 2">
    <name type="scientific">Sclerotinia sclerotiorum (strain ATCC 18683 / 1980 / Ss-1)</name>
    <name type="common">White mold</name>
    <name type="synonym">Whetzelinia sclerotiorum</name>
    <dbReference type="NCBI Taxonomy" id="665079"/>
    <lineage>
        <taxon>Eukaryota</taxon>
        <taxon>Fungi</taxon>
        <taxon>Dikarya</taxon>
        <taxon>Ascomycota</taxon>
        <taxon>Pezizomycotina</taxon>
        <taxon>Leotiomycetes</taxon>
        <taxon>Helotiales</taxon>
        <taxon>Sclerotiniaceae</taxon>
        <taxon>Sclerotinia</taxon>
    </lineage>
</organism>
<dbReference type="AlphaFoldDB" id="A7EDP3"/>
<reference evidence="2" key="1">
    <citation type="journal article" date="2011" name="PLoS Genet.">
        <title>Genomic analysis of the necrotrophic fungal pathogens Sclerotinia sclerotiorum and Botrytis cinerea.</title>
        <authorList>
            <person name="Amselem J."/>
            <person name="Cuomo C.A."/>
            <person name="van Kan J.A."/>
            <person name="Viaud M."/>
            <person name="Benito E.P."/>
            <person name="Couloux A."/>
            <person name="Coutinho P.M."/>
            <person name="de Vries R.P."/>
            <person name="Dyer P.S."/>
            <person name="Fillinger S."/>
            <person name="Fournier E."/>
            <person name="Gout L."/>
            <person name="Hahn M."/>
            <person name="Kohn L."/>
            <person name="Lapalu N."/>
            <person name="Plummer K.M."/>
            <person name="Pradier J.M."/>
            <person name="Quevillon E."/>
            <person name="Sharon A."/>
            <person name="Simon A."/>
            <person name="ten Have A."/>
            <person name="Tudzynski B."/>
            <person name="Tudzynski P."/>
            <person name="Wincker P."/>
            <person name="Andrew M."/>
            <person name="Anthouard V."/>
            <person name="Beever R.E."/>
            <person name="Beffa R."/>
            <person name="Benoit I."/>
            <person name="Bouzid O."/>
            <person name="Brault B."/>
            <person name="Chen Z."/>
            <person name="Choquer M."/>
            <person name="Collemare J."/>
            <person name="Cotton P."/>
            <person name="Danchin E.G."/>
            <person name="Da Silva C."/>
            <person name="Gautier A."/>
            <person name="Giraud C."/>
            <person name="Giraud T."/>
            <person name="Gonzalez C."/>
            <person name="Grossetete S."/>
            <person name="Guldener U."/>
            <person name="Henrissat B."/>
            <person name="Howlett B.J."/>
            <person name="Kodira C."/>
            <person name="Kretschmer M."/>
            <person name="Lappartient A."/>
            <person name="Leroch M."/>
            <person name="Levis C."/>
            <person name="Mauceli E."/>
            <person name="Neuveglise C."/>
            <person name="Oeser B."/>
            <person name="Pearson M."/>
            <person name="Poulain J."/>
            <person name="Poussereau N."/>
            <person name="Quesneville H."/>
            <person name="Rascle C."/>
            <person name="Schumacher J."/>
            <person name="Segurens B."/>
            <person name="Sexton A."/>
            <person name="Silva E."/>
            <person name="Sirven C."/>
            <person name="Soanes D.M."/>
            <person name="Talbot N.J."/>
            <person name="Templeton M."/>
            <person name="Yandava C."/>
            <person name="Yarden O."/>
            <person name="Zeng Q."/>
            <person name="Rollins J.A."/>
            <person name="Lebrun M.H."/>
            <person name="Dickman M."/>
        </authorList>
    </citation>
    <scope>NUCLEOTIDE SEQUENCE [LARGE SCALE GENOMIC DNA]</scope>
    <source>
        <strain evidence="2">ATCC 18683 / 1980 / Ss-1</strain>
    </source>
</reference>